<reference evidence="1" key="1">
    <citation type="submission" date="2018-02" db="EMBL/GenBank/DDBJ databases">
        <title>Rhizophora mucronata_Transcriptome.</title>
        <authorList>
            <person name="Meera S.P."/>
            <person name="Sreeshan A."/>
            <person name="Augustine A."/>
        </authorList>
    </citation>
    <scope>NUCLEOTIDE SEQUENCE</scope>
    <source>
        <tissue evidence="1">Leaf</tissue>
    </source>
</reference>
<name>A0A2P2IYU4_RHIMU</name>
<organism evidence="1">
    <name type="scientific">Rhizophora mucronata</name>
    <name type="common">Asiatic mangrove</name>
    <dbReference type="NCBI Taxonomy" id="61149"/>
    <lineage>
        <taxon>Eukaryota</taxon>
        <taxon>Viridiplantae</taxon>
        <taxon>Streptophyta</taxon>
        <taxon>Embryophyta</taxon>
        <taxon>Tracheophyta</taxon>
        <taxon>Spermatophyta</taxon>
        <taxon>Magnoliopsida</taxon>
        <taxon>eudicotyledons</taxon>
        <taxon>Gunneridae</taxon>
        <taxon>Pentapetalae</taxon>
        <taxon>rosids</taxon>
        <taxon>fabids</taxon>
        <taxon>Malpighiales</taxon>
        <taxon>Rhizophoraceae</taxon>
        <taxon>Rhizophora</taxon>
    </lineage>
</organism>
<sequence length="48" mass="5352">MPHCLEDLPSRPFVFILLSKECTANNVGTANQCQRSEKDPEARSTFGI</sequence>
<proteinExistence type="predicted"/>
<accession>A0A2P2IYU4</accession>
<evidence type="ECO:0000313" key="1">
    <source>
        <dbReference type="EMBL" id="MBW86393.1"/>
    </source>
</evidence>
<dbReference type="EMBL" id="GGEC01005910">
    <property type="protein sequence ID" value="MBW86393.1"/>
    <property type="molecule type" value="Transcribed_RNA"/>
</dbReference>
<dbReference type="AlphaFoldDB" id="A0A2P2IYU4"/>
<protein>
    <submittedName>
        <fullName evidence="1">Uncharacterized protein MANES_07G028100</fullName>
    </submittedName>
</protein>